<dbReference type="Gene3D" id="3.40.50.150">
    <property type="entry name" value="Vaccinia Virus protein VP39"/>
    <property type="match status" value="1"/>
</dbReference>
<evidence type="ECO:0000256" key="5">
    <source>
        <dbReference type="ARBA" id="ARBA00022884"/>
    </source>
</evidence>
<dbReference type="SMART" id="SM01206">
    <property type="entry name" value="Fibrillarin"/>
    <property type="match status" value="1"/>
</dbReference>
<reference evidence="6" key="1">
    <citation type="submission" date="2018-02" db="EMBL/GenBank/DDBJ databases">
        <authorList>
            <person name="Cohen D.B."/>
            <person name="Kent A.D."/>
        </authorList>
    </citation>
    <scope>NUCLEOTIDE SEQUENCE</scope>
</reference>
<dbReference type="InterPro" id="IPR000692">
    <property type="entry name" value="Fibrillarin"/>
</dbReference>
<protein>
    <submittedName>
        <fullName evidence="6">Uncharacterized protein</fullName>
    </submittedName>
</protein>
<dbReference type="GO" id="GO:0032040">
    <property type="term" value="C:small-subunit processome"/>
    <property type="evidence" value="ECO:0007669"/>
    <property type="project" value="TreeGrafter"/>
</dbReference>
<dbReference type="GO" id="GO:0031428">
    <property type="term" value="C:box C/D methylation guide snoRNP complex"/>
    <property type="evidence" value="ECO:0007669"/>
    <property type="project" value="TreeGrafter"/>
</dbReference>
<dbReference type="PANTHER" id="PTHR10335">
    <property type="entry name" value="RRNA 2-O-METHYLTRANSFERASE FIBRILLARIN"/>
    <property type="match status" value="1"/>
</dbReference>
<proteinExistence type="inferred from homology"/>
<accession>A0A2N9I2S6</accession>
<dbReference type="GO" id="GO:1990259">
    <property type="term" value="F:histone H2AQ104 methyltransferase activity"/>
    <property type="evidence" value="ECO:0007669"/>
    <property type="project" value="TreeGrafter"/>
</dbReference>
<organism evidence="6">
    <name type="scientific">Fagus sylvatica</name>
    <name type="common">Beechnut</name>
    <dbReference type="NCBI Taxonomy" id="28930"/>
    <lineage>
        <taxon>Eukaryota</taxon>
        <taxon>Viridiplantae</taxon>
        <taxon>Streptophyta</taxon>
        <taxon>Embryophyta</taxon>
        <taxon>Tracheophyta</taxon>
        <taxon>Spermatophyta</taxon>
        <taxon>Magnoliopsida</taxon>
        <taxon>eudicotyledons</taxon>
        <taxon>Gunneridae</taxon>
        <taxon>Pentapetalae</taxon>
        <taxon>rosids</taxon>
        <taxon>fabids</taxon>
        <taxon>Fagales</taxon>
        <taxon>Fagaceae</taxon>
        <taxon>Fagus</taxon>
    </lineage>
</organism>
<evidence type="ECO:0000256" key="1">
    <source>
        <dbReference type="ARBA" id="ARBA00010632"/>
    </source>
</evidence>
<dbReference type="GO" id="GO:0003723">
    <property type="term" value="F:RNA binding"/>
    <property type="evidence" value="ECO:0007669"/>
    <property type="project" value="UniProtKB-KW"/>
</dbReference>
<evidence type="ECO:0000256" key="4">
    <source>
        <dbReference type="ARBA" id="ARBA00022679"/>
    </source>
</evidence>
<dbReference type="SUPFAM" id="SSF53335">
    <property type="entry name" value="S-adenosyl-L-methionine-dependent methyltransferases"/>
    <property type="match status" value="1"/>
</dbReference>
<keyword evidence="2" id="KW-0698">rRNA processing</keyword>
<keyword evidence="5" id="KW-0694">RNA-binding</keyword>
<keyword evidence="3" id="KW-0489">Methyltransferase</keyword>
<dbReference type="Pfam" id="PF01269">
    <property type="entry name" value="Fibrillarin"/>
    <property type="match status" value="1"/>
</dbReference>
<dbReference type="EMBL" id="OIVN01004601">
    <property type="protein sequence ID" value="SPD18309.1"/>
    <property type="molecule type" value="Genomic_DNA"/>
</dbReference>
<dbReference type="GO" id="GO:0000494">
    <property type="term" value="P:box C/D sno(s)RNA 3'-end processing"/>
    <property type="evidence" value="ECO:0007669"/>
    <property type="project" value="TreeGrafter"/>
</dbReference>
<evidence type="ECO:0000313" key="6">
    <source>
        <dbReference type="EMBL" id="SPD18309.1"/>
    </source>
</evidence>
<name>A0A2N9I2S6_FAGSY</name>
<dbReference type="PANTHER" id="PTHR10335:SF0">
    <property type="entry name" value="RRNA 2'-O-METHYLTRANSFERASE FIBRILLARIN 1-RELATED"/>
    <property type="match status" value="1"/>
</dbReference>
<dbReference type="AlphaFoldDB" id="A0A2N9I2S6"/>
<evidence type="ECO:0000256" key="2">
    <source>
        <dbReference type="ARBA" id="ARBA00022552"/>
    </source>
</evidence>
<comment type="similarity">
    <text evidence="1">Belongs to the methyltransferase superfamily. Fibrillarin family.</text>
</comment>
<dbReference type="GO" id="GO:0008649">
    <property type="term" value="F:rRNA methyltransferase activity"/>
    <property type="evidence" value="ECO:0007669"/>
    <property type="project" value="TreeGrafter"/>
</dbReference>
<dbReference type="InterPro" id="IPR029063">
    <property type="entry name" value="SAM-dependent_MTases_sf"/>
</dbReference>
<dbReference type="PRINTS" id="PR00052">
    <property type="entry name" value="FIBRILLARIN"/>
</dbReference>
<evidence type="ECO:0000256" key="3">
    <source>
        <dbReference type="ARBA" id="ARBA00022603"/>
    </source>
</evidence>
<sequence>MLTAAIHCDVVRDIWMKPGAHVLYVMYSSATTLSHVSDIVGPTGLVYVVESPHRRAKELIEMSHWSKNIIPITGKDATDHMHAKTLVETASLYLRAGGHLVMYTKAGGTCSTLSAEAQIEELRKYKFAQFHTISLDPYDSTHAFVMGC</sequence>
<keyword evidence="4" id="KW-0808">Transferase</keyword>
<gene>
    <name evidence="6" type="ORF">FSB_LOCUS46191</name>
</gene>